<accession>A0A6J6ASD5</accession>
<proteinExistence type="predicted"/>
<dbReference type="AlphaFoldDB" id="A0A6J6ASD5"/>
<evidence type="ECO:0000313" key="1">
    <source>
        <dbReference type="EMBL" id="CAB4529800.1"/>
    </source>
</evidence>
<sequence>MTDPEGDRPSASAPIQTASATTLQAAEMAISLQTNTARPVDRLDTRIQRASAETASNMYGRSTLSKTQIPVGPTVAWYAATAMAVPEMSPKITLEDLDGLCIPAR</sequence>
<name>A0A6J6ASD5_9ZZZZ</name>
<protein>
    <submittedName>
        <fullName evidence="1">Unannotated protein</fullName>
    </submittedName>
</protein>
<dbReference type="EMBL" id="CAEZSF010000004">
    <property type="protein sequence ID" value="CAB4529800.1"/>
    <property type="molecule type" value="Genomic_DNA"/>
</dbReference>
<reference evidence="1" key="1">
    <citation type="submission" date="2020-05" db="EMBL/GenBank/DDBJ databases">
        <authorList>
            <person name="Chiriac C."/>
            <person name="Salcher M."/>
            <person name="Ghai R."/>
            <person name="Kavagutti S V."/>
        </authorList>
    </citation>
    <scope>NUCLEOTIDE SEQUENCE</scope>
</reference>
<gene>
    <name evidence="1" type="ORF">UFOPK1358_00082</name>
</gene>
<organism evidence="1">
    <name type="scientific">freshwater metagenome</name>
    <dbReference type="NCBI Taxonomy" id="449393"/>
    <lineage>
        <taxon>unclassified sequences</taxon>
        <taxon>metagenomes</taxon>
        <taxon>ecological metagenomes</taxon>
    </lineage>
</organism>